<evidence type="ECO:0000313" key="5">
    <source>
        <dbReference type="Proteomes" id="UP001523565"/>
    </source>
</evidence>
<sequence length="254" mass="28088">MRKQSDRIFWGGIFIIAAIVVVLGRMEIFDFFNFSLFRNGFLSILLLAVLIKCIISRSITGAVFSGAFLVIINRNLLWFIGLENLSMWTILFAATLVCIGLNIIFPEKFNKQIHDQVHNEMPYGHASNVNVGGETSGSAGMGADMDETNFSTVFGSSVKYITANDFRGSNLEAVFGTLKVYFDQAVIQTGEPIIKVSAIFGTITVFVPKEWHVISETSAVFASVTERGMRSPDSSKVVRLRGETVFGKVEIVYV</sequence>
<reference evidence="4 5" key="1">
    <citation type="journal article" date="2022" name="Genome Biol. Evol.">
        <title>Host diet, physiology and behaviors set the stage for Lachnospiraceae cladogenesis.</title>
        <authorList>
            <person name="Vera-Ponce De Leon A."/>
            <person name="Schneider M."/>
            <person name="Jahnes B.C."/>
            <person name="Sadowski V."/>
            <person name="Camuy-Velez L.A."/>
            <person name="Duan J."/>
            <person name="Sabree Z.L."/>
        </authorList>
    </citation>
    <scope>NUCLEOTIDE SEQUENCE [LARGE SCALE GENOMIC DNA]</scope>
    <source>
        <strain evidence="4 5">PAL227</strain>
    </source>
</reference>
<gene>
    <name evidence="4" type="ORF">NK118_05710</name>
</gene>
<dbReference type="Proteomes" id="UP001523565">
    <property type="component" value="Unassembled WGS sequence"/>
</dbReference>
<accession>A0ABT1EGB7</accession>
<feature type="domain" description="LiaF transmembrane" evidence="3">
    <location>
        <begin position="9"/>
        <end position="110"/>
    </location>
</feature>
<keyword evidence="1" id="KW-0812">Transmembrane</keyword>
<organism evidence="4 5">
    <name type="scientific">Ohessyouella blattaphilus</name>
    <dbReference type="NCBI Taxonomy" id="2949333"/>
    <lineage>
        <taxon>Bacteria</taxon>
        <taxon>Bacillati</taxon>
        <taxon>Bacillota</taxon>
        <taxon>Clostridia</taxon>
        <taxon>Lachnospirales</taxon>
        <taxon>Lachnospiraceae</taxon>
        <taxon>Ohessyouella</taxon>
    </lineage>
</organism>
<protein>
    <submittedName>
        <fullName evidence="4">Cell wall-active antibiotics response protein</fullName>
    </submittedName>
</protein>
<feature type="domain" description="Cell wall-active antibiotics response LiaF-like C-terminal" evidence="2">
    <location>
        <begin position="165"/>
        <end position="225"/>
    </location>
</feature>
<proteinExistence type="predicted"/>
<comment type="caution">
    <text evidence="4">The sequence shown here is derived from an EMBL/GenBank/DDBJ whole genome shotgun (WGS) entry which is preliminary data.</text>
</comment>
<evidence type="ECO:0000313" key="4">
    <source>
        <dbReference type="EMBL" id="MCP1109747.1"/>
    </source>
</evidence>
<dbReference type="RefSeq" id="WP_262068628.1">
    <property type="nucleotide sequence ID" value="NZ_JAMXOC010000006.1"/>
</dbReference>
<dbReference type="Pfam" id="PF09922">
    <property type="entry name" value="LiaF-like_C"/>
    <property type="match status" value="1"/>
</dbReference>
<keyword evidence="1" id="KW-1133">Transmembrane helix</keyword>
<dbReference type="EMBL" id="JAMZFV010000006">
    <property type="protein sequence ID" value="MCP1109747.1"/>
    <property type="molecule type" value="Genomic_DNA"/>
</dbReference>
<dbReference type="InterPro" id="IPR024425">
    <property type="entry name" value="LiaF-like_C"/>
</dbReference>
<feature type="transmembrane region" description="Helical" evidence="1">
    <location>
        <begin position="87"/>
        <end position="105"/>
    </location>
</feature>
<evidence type="ECO:0000259" key="2">
    <source>
        <dbReference type="Pfam" id="PF09922"/>
    </source>
</evidence>
<feature type="transmembrane region" description="Helical" evidence="1">
    <location>
        <begin position="62"/>
        <end position="81"/>
    </location>
</feature>
<name>A0ABT1EGB7_9FIRM</name>
<evidence type="ECO:0000256" key="1">
    <source>
        <dbReference type="SAM" id="Phobius"/>
    </source>
</evidence>
<keyword evidence="5" id="KW-1185">Reference proteome</keyword>
<keyword evidence="1" id="KW-0472">Membrane</keyword>
<feature type="transmembrane region" description="Helical" evidence="1">
    <location>
        <begin position="36"/>
        <end position="55"/>
    </location>
</feature>
<dbReference type="InterPro" id="IPR054331">
    <property type="entry name" value="LiaF_TM"/>
</dbReference>
<dbReference type="Pfam" id="PF22570">
    <property type="entry name" value="LiaF-TM"/>
    <property type="match status" value="1"/>
</dbReference>
<feature type="transmembrane region" description="Helical" evidence="1">
    <location>
        <begin position="7"/>
        <end position="24"/>
    </location>
</feature>
<evidence type="ECO:0000259" key="3">
    <source>
        <dbReference type="Pfam" id="PF22570"/>
    </source>
</evidence>